<dbReference type="EMBL" id="JAXOVC010000005">
    <property type="protein sequence ID" value="KAK4502082.1"/>
    <property type="molecule type" value="Genomic_DNA"/>
</dbReference>
<gene>
    <name evidence="8" type="ORF">PRZ48_007893</name>
</gene>
<evidence type="ECO:0000256" key="3">
    <source>
        <dbReference type="ARBA" id="ARBA00023125"/>
    </source>
</evidence>
<dbReference type="Proteomes" id="UP001305779">
    <property type="component" value="Unassembled WGS sequence"/>
</dbReference>
<keyword evidence="5" id="KW-0539">Nucleus</keyword>
<feature type="region of interest" description="Disordered" evidence="6">
    <location>
        <begin position="249"/>
        <end position="286"/>
    </location>
</feature>
<evidence type="ECO:0000256" key="1">
    <source>
        <dbReference type="ARBA" id="ARBA00022723"/>
    </source>
</evidence>
<feature type="region of interest" description="Disordered" evidence="6">
    <location>
        <begin position="180"/>
        <end position="202"/>
    </location>
</feature>
<evidence type="ECO:0000313" key="8">
    <source>
        <dbReference type="EMBL" id="KAK4502082.1"/>
    </source>
</evidence>
<keyword evidence="2" id="KW-0805">Transcription regulation</keyword>
<dbReference type="InterPro" id="IPR013700">
    <property type="entry name" value="AflR"/>
</dbReference>
<feature type="domain" description="Aflatoxin regulatory protein" evidence="7">
    <location>
        <begin position="101"/>
        <end position="190"/>
    </location>
</feature>
<protein>
    <recommendedName>
        <fullName evidence="7">Aflatoxin regulatory protein domain-containing protein</fullName>
    </recommendedName>
</protein>
<reference evidence="8 9" key="1">
    <citation type="journal article" date="2023" name="G3 (Bethesda)">
        <title>A chromosome-level genome assembly of Zasmidium syzygii isolated from banana leaves.</title>
        <authorList>
            <person name="van Westerhoven A.C."/>
            <person name="Mehrabi R."/>
            <person name="Talebi R."/>
            <person name="Steentjes M.B.F."/>
            <person name="Corcolon B."/>
            <person name="Chong P.A."/>
            <person name="Kema G.H.J."/>
            <person name="Seidl M.F."/>
        </authorList>
    </citation>
    <scope>NUCLEOTIDE SEQUENCE [LARGE SCALE GENOMIC DNA]</scope>
    <source>
        <strain evidence="8 9">P124</strain>
    </source>
</reference>
<comment type="caution">
    <text evidence="8">The sequence shown here is derived from an EMBL/GenBank/DDBJ whole genome shotgun (WGS) entry which is preliminary data.</text>
</comment>
<sequence>MFCSQELNTTFSDPVPPAPMHQNSWVDSLSTSSSSSSLSLACDTLAEWSPREMDDFFASFITIPGKDKPSPLPEPMLPSDDVFSTMVNSPMETSRQHSTSDCDCLTTALDLLGKSDTQPDFSSSSVRQGKTPTETLISENQSVASAVDNILQCSCAQDSQVLIILALVVSKVLGRYGRAARVGPSSQGGSPPLGPRSMPSMGMTRHRPSSMTMAHIHGEDSGRAAGQLVLGELHRALKLVNELAARLNASGSSSGSPEWMRRPGSAGPNGGSSLDPTSTVSFSPSMLDQLGSDLREQLKAVVATITGMLQGTA</sequence>
<organism evidence="8 9">
    <name type="scientific">Zasmidium cellare</name>
    <name type="common">Wine cellar mold</name>
    <name type="synonym">Racodium cellare</name>
    <dbReference type="NCBI Taxonomy" id="395010"/>
    <lineage>
        <taxon>Eukaryota</taxon>
        <taxon>Fungi</taxon>
        <taxon>Dikarya</taxon>
        <taxon>Ascomycota</taxon>
        <taxon>Pezizomycotina</taxon>
        <taxon>Dothideomycetes</taxon>
        <taxon>Dothideomycetidae</taxon>
        <taxon>Mycosphaerellales</taxon>
        <taxon>Mycosphaerellaceae</taxon>
        <taxon>Zasmidium</taxon>
    </lineage>
</organism>
<evidence type="ECO:0000256" key="5">
    <source>
        <dbReference type="ARBA" id="ARBA00023242"/>
    </source>
</evidence>
<evidence type="ECO:0000259" key="7">
    <source>
        <dbReference type="Pfam" id="PF08493"/>
    </source>
</evidence>
<keyword evidence="4" id="KW-0804">Transcription</keyword>
<evidence type="ECO:0000256" key="4">
    <source>
        <dbReference type="ARBA" id="ARBA00023163"/>
    </source>
</evidence>
<keyword evidence="3" id="KW-0238">DNA-binding</keyword>
<evidence type="ECO:0000256" key="2">
    <source>
        <dbReference type="ARBA" id="ARBA00023015"/>
    </source>
</evidence>
<feature type="compositionally biased region" description="Polar residues" evidence="6">
    <location>
        <begin position="1"/>
        <end position="12"/>
    </location>
</feature>
<evidence type="ECO:0000256" key="6">
    <source>
        <dbReference type="SAM" id="MobiDB-lite"/>
    </source>
</evidence>
<keyword evidence="9" id="KW-1185">Reference proteome</keyword>
<keyword evidence="1" id="KW-0479">Metal-binding</keyword>
<dbReference type="Pfam" id="PF08493">
    <property type="entry name" value="AflR"/>
    <property type="match status" value="1"/>
</dbReference>
<name>A0ABR0EKI9_ZASCE</name>
<proteinExistence type="predicted"/>
<evidence type="ECO:0000313" key="9">
    <source>
        <dbReference type="Proteomes" id="UP001305779"/>
    </source>
</evidence>
<feature type="region of interest" description="Disordered" evidence="6">
    <location>
        <begin position="1"/>
        <end position="36"/>
    </location>
</feature>
<accession>A0ABR0EKI9</accession>
<feature type="compositionally biased region" description="Polar residues" evidence="6">
    <location>
        <begin position="271"/>
        <end position="286"/>
    </location>
</feature>